<evidence type="ECO:0000313" key="1">
    <source>
        <dbReference type="EMBL" id="GBL97790.1"/>
    </source>
</evidence>
<name>A0A4Y2BZZ9_ARAVE</name>
<organism evidence="1 2">
    <name type="scientific">Araneus ventricosus</name>
    <name type="common">Orbweaver spider</name>
    <name type="synonym">Epeira ventricosa</name>
    <dbReference type="NCBI Taxonomy" id="182803"/>
    <lineage>
        <taxon>Eukaryota</taxon>
        <taxon>Metazoa</taxon>
        <taxon>Ecdysozoa</taxon>
        <taxon>Arthropoda</taxon>
        <taxon>Chelicerata</taxon>
        <taxon>Arachnida</taxon>
        <taxon>Araneae</taxon>
        <taxon>Araneomorphae</taxon>
        <taxon>Entelegynae</taxon>
        <taxon>Araneoidea</taxon>
        <taxon>Araneidae</taxon>
        <taxon>Araneus</taxon>
    </lineage>
</organism>
<accession>A0A4Y2BZZ9</accession>
<dbReference type="Proteomes" id="UP000499080">
    <property type="component" value="Unassembled WGS sequence"/>
</dbReference>
<protein>
    <submittedName>
        <fullName evidence="1">Uncharacterized protein</fullName>
    </submittedName>
</protein>
<dbReference type="EMBL" id="BGPR01000133">
    <property type="protein sequence ID" value="GBL97790.1"/>
    <property type="molecule type" value="Genomic_DNA"/>
</dbReference>
<evidence type="ECO:0000313" key="2">
    <source>
        <dbReference type="Proteomes" id="UP000499080"/>
    </source>
</evidence>
<comment type="caution">
    <text evidence="1">The sequence shown here is derived from an EMBL/GenBank/DDBJ whole genome shotgun (WGS) entry which is preliminary data.</text>
</comment>
<keyword evidence="2" id="KW-1185">Reference proteome</keyword>
<proteinExistence type="predicted"/>
<gene>
    <name evidence="1" type="ORF">AVEN_231952_1</name>
</gene>
<sequence length="87" mass="9853">MLEFGSSAAAEYLQMALPLPVTSEYQAAENSKRRQRGTRRMNDVGFFLTKTKDDDVPSLSYDELKLLQLYISVNIAQNNNVNLILII</sequence>
<dbReference type="AlphaFoldDB" id="A0A4Y2BZZ9"/>
<reference evidence="1 2" key="1">
    <citation type="journal article" date="2019" name="Sci. Rep.">
        <title>Orb-weaving spider Araneus ventricosus genome elucidates the spidroin gene catalogue.</title>
        <authorList>
            <person name="Kono N."/>
            <person name="Nakamura H."/>
            <person name="Ohtoshi R."/>
            <person name="Moran D.A.P."/>
            <person name="Shinohara A."/>
            <person name="Yoshida Y."/>
            <person name="Fujiwara M."/>
            <person name="Mori M."/>
            <person name="Tomita M."/>
            <person name="Arakawa K."/>
        </authorList>
    </citation>
    <scope>NUCLEOTIDE SEQUENCE [LARGE SCALE GENOMIC DNA]</scope>
</reference>